<evidence type="ECO:0000256" key="2">
    <source>
        <dbReference type="ARBA" id="ARBA00022676"/>
    </source>
</evidence>
<comment type="caution">
    <text evidence="9">The sequence shown here is derived from an EMBL/GenBank/DDBJ whole genome shotgun (WGS) entry which is preliminary data.</text>
</comment>
<dbReference type="RefSeq" id="WP_078110759.1">
    <property type="nucleotide sequence ID" value="NZ_CP065424.1"/>
</dbReference>
<dbReference type="EMBL" id="MTLA01000215">
    <property type="protein sequence ID" value="OOP67257.1"/>
    <property type="molecule type" value="Genomic_DNA"/>
</dbReference>
<evidence type="ECO:0000256" key="7">
    <source>
        <dbReference type="SAM" id="Phobius"/>
    </source>
</evidence>
<evidence type="ECO:0000256" key="3">
    <source>
        <dbReference type="ARBA" id="ARBA00022679"/>
    </source>
</evidence>
<dbReference type="PANTHER" id="PTHR48090:SF1">
    <property type="entry name" value="PROPHAGE BACTOPRENOL GLUCOSYL TRANSFERASE HOMOLOG"/>
    <property type="match status" value="1"/>
</dbReference>
<reference evidence="9 10" key="1">
    <citation type="submission" date="2017-01" db="EMBL/GenBank/DDBJ databases">
        <title>Draft genome sequence of Bacillus oleronius.</title>
        <authorList>
            <person name="Allam M."/>
        </authorList>
    </citation>
    <scope>NUCLEOTIDE SEQUENCE [LARGE SCALE GENOMIC DNA]</scope>
    <source>
        <strain evidence="9 10">DSM 9356</strain>
    </source>
</reference>
<dbReference type="Proteomes" id="UP000189761">
    <property type="component" value="Unassembled WGS sequence"/>
</dbReference>
<dbReference type="PANTHER" id="PTHR48090">
    <property type="entry name" value="UNDECAPRENYL-PHOSPHATE 4-DEOXY-4-FORMAMIDO-L-ARABINOSE TRANSFERASE-RELATED"/>
    <property type="match status" value="1"/>
</dbReference>
<proteinExistence type="predicted"/>
<keyword evidence="10" id="KW-1185">Reference proteome</keyword>
<dbReference type="InterPro" id="IPR001173">
    <property type="entry name" value="Glyco_trans_2-like"/>
</dbReference>
<dbReference type="GO" id="GO:0016757">
    <property type="term" value="F:glycosyltransferase activity"/>
    <property type="evidence" value="ECO:0007669"/>
    <property type="project" value="UniProtKB-KW"/>
</dbReference>
<comment type="subcellular location">
    <subcellularLocation>
        <location evidence="1">Membrane</location>
        <topology evidence="1">Multi-pass membrane protein</topology>
    </subcellularLocation>
</comment>
<evidence type="ECO:0000256" key="5">
    <source>
        <dbReference type="ARBA" id="ARBA00022989"/>
    </source>
</evidence>
<organism evidence="9 10">
    <name type="scientific">Heyndrickxia oleronia</name>
    <dbReference type="NCBI Taxonomy" id="38875"/>
    <lineage>
        <taxon>Bacteria</taxon>
        <taxon>Bacillati</taxon>
        <taxon>Bacillota</taxon>
        <taxon>Bacilli</taxon>
        <taxon>Bacillales</taxon>
        <taxon>Bacillaceae</taxon>
        <taxon>Heyndrickxia</taxon>
    </lineage>
</organism>
<evidence type="ECO:0000313" key="10">
    <source>
        <dbReference type="Proteomes" id="UP000189761"/>
    </source>
</evidence>
<keyword evidence="2" id="KW-0328">Glycosyltransferase</keyword>
<dbReference type="CDD" id="cd04187">
    <property type="entry name" value="DPM1_like_bac"/>
    <property type="match status" value="1"/>
</dbReference>
<keyword evidence="5 7" id="KW-1133">Transmembrane helix</keyword>
<protein>
    <submittedName>
        <fullName evidence="9">Glycosyltransferase</fullName>
    </submittedName>
</protein>
<feature type="transmembrane region" description="Helical" evidence="7">
    <location>
        <begin position="238"/>
        <end position="259"/>
    </location>
</feature>
<gene>
    <name evidence="9" type="ORF">BWZ43_16730</name>
</gene>
<feature type="transmembrane region" description="Helical" evidence="7">
    <location>
        <begin position="271"/>
        <end position="295"/>
    </location>
</feature>
<keyword evidence="6 7" id="KW-0472">Membrane</keyword>
<feature type="domain" description="Glycosyltransferase 2-like" evidence="8">
    <location>
        <begin position="7"/>
        <end position="177"/>
    </location>
</feature>
<keyword evidence="3 9" id="KW-0808">Transferase</keyword>
<keyword evidence="4 7" id="KW-0812">Transmembrane</keyword>
<evidence type="ECO:0000259" key="8">
    <source>
        <dbReference type="Pfam" id="PF00535"/>
    </source>
</evidence>
<evidence type="ECO:0000256" key="4">
    <source>
        <dbReference type="ARBA" id="ARBA00022692"/>
    </source>
</evidence>
<dbReference type="InterPro" id="IPR050256">
    <property type="entry name" value="Glycosyltransferase_2"/>
</dbReference>
<dbReference type="InterPro" id="IPR029044">
    <property type="entry name" value="Nucleotide-diphossugar_trans"/>
</dbReference>
<evidence type="ECO:0000256" key="6">
    <source>
        <dbReference type="ARBA" id="ARBA00023136"/>
    </source>
</evidence>
<name>A0A8E2I6J4_9BACI</name>
<dbReference type="AlphaFoldDB" id="A0A8E2I6J4"/>
<dbReference type="SUPFAM" id="SSF53448">
    <property type="entry name" value="Nucleotide-diphospho-sugar transferases"/>
    <property type="match status" value="1"/>
</dbReference>
<dbReference type="Pfam" id="PF00535">
    <property type="entry name" value="Glycos_transf_2"/>
    <property type="match status" value="1"/>
</dbReference>
<accession>A0A8E2I6J4</accession>
<sequence length="345" mass="39419">MDHPILTIVVPCYNEEDVLEDSILQLDQLLMNLEEEGLISDKSKILFVDDGSKDDTWRMIYKETLKGGRIRGLKLSRNVGHQHALLAGLFSAKTTSDCVISIDADLQDDIHVVRDFLIKFHEGYEIVYGVRSNRDSDTFFKRSTAQSFYKLMNIIGIDLVYNHADFRLMSKRAIDELERFEEVNLFLRGIVPLIGLKSTQVYYVRNKRLAGKTKYPLKKMIAFSFEGITSLSVTPIRLVMVVGFLSFLISLVFGCYFLALKFFGHTTTGWTSLITSIWLIGGLQLMSIGLVGEYIGKIYKETKRRPKFIIEMDTLNLPIPRHLINAGGKDHELNRTSFRNLSETN</sequence>
<evidence type="ECO:0000313" key="9">
    <source>
        <dbReference type="EMBL" id="OOP67257.1"/>
    </source>
</evidence>
<evidence type="ECO:0000256" key="1">
    <source>
        <dbReference type="ARBA" id="ARBA00004141"/>
    </source>
</evidence>
<dbReference type="GO" id="GO:0005886">
    <property type="term" value="C:plasma membrane"/>
    <property type="evidence" value="ECO:0007669"/>
    <property type="project" value="TreeGrafter"/>
</dbReference>
<dbReference type="Gene3D" id="3.90.550.10">
    <property type="entry name" value="Spore Coat Polysaccharide Biosynthesis Protein SpsA, Chain A"/>
    <property type="match status" value="1"/>
</dbReference>